<evidence type="ECO:0000313" key="15">
    <source>
        <dbReference type="Proteomes" id="UP000285744"/>
    </source>
</evidence>
<dbReference type="GO" id="GO:0016773">
    <property type="term" value="F:phosphotransferase activity, alcohol group as acceptor"/>
    <property type="evidence" value="ECO:0007669"/>
    <property type="project" value="InterPro"/>
</dbReference>
<dbReference type="EMBL" id="RAQQ01000005">
    <property type="protein sequence ID" value="RKF27761.1"/>
    <property type="molecule type" value="Genomic_DNA"/>
</dbReference>
<keyword evidence="9" id="KW-0119">Carbohydrate metabolism</keyword>
<dbReference type="Pfam" id="PF00294">
    <property type="entry name" value="PfkB"/>
    <property type="match status" value="2"/>
</dbReference>
<keyword evidence="8" id="KW-0511">Multifunctional enzyme</keyword>
<evidence type="ECO:0000259" key="13">
    <source>
        <dbReference type="Pfam" id="PF01467"/>
    </source>
</evidence>
<dbReference type="InterPro" id="IPR050385">
    <property type="entry name" value="Archaeal_FAD_synthase"/>
</dbReference>
<comment type="caution">
    <text evidence="14">The sequence shown here is derived from an EMBL/GenBank/DDBJ whole genome shotgun (WGS) entry which is preliminary data.</text>
</comment>
<feature type="domain" description="Carbohydrate kinase PfkB" evidence="12">
    <location>
        <begin position="377"/>
        <end position="461"/>
    </location>
</feature>
<evidence type="ECO:0000256" key="1">
    <source>
        <dbReference type="ARBA" id="ARBA00004713"/>
    </source>
</evidence>
<feature type="compositionally biased region" description="Low complexity" evidence="11">
    <location>
        <begin position="229"/>
        <end position="239"/>
    </location>
</feature>
<keyword evidence="7" id="KW-0067">ATP-binding</keyword>
<keyword evidence="4 14" id="KW-0548">Nucleotidyltransferase</keyword>
<dbReference type="SUPFAM" id="SSF52374">
    <property type="entry name" value="Nucleotidylyl transferase"/>
    <property type="match status" value="1"/>
</dbReference>
<comment type="pathway">
    <text evidence="1">Bacterial outer membrane biogenesis; LPS core biosynthesis.</text>
</comment>
<gene>
    <name evidence="14" type="primary">rfaE2</name>
    <name evidence="14" type="ORF">D7I43_08685</name>
</gene>
<evidence type="ECO:0000256" key="4">
    <source>
        <dbReference type="ARBA" id="ARBA00022695"/>
    </source>
</evidence>
<dbReference type="Proteomes" id="UP000285744">
    <property type="component" value="Unassembled WGS sequence"/>
</dbReference>
<dbReference type="SUPFAM" id="SSF53613">
    <property type="entry name" value="Ribokinase-like"/>
    <property type="match status" value="1"/>
</dbReference>
<organism evidence="14 15">
    <name type="scientific">Micromonospora globbae</name>
    <dbReference type="NCBI Taxonomy" id="1894969"/>
    <lineage>
        <taxon>Bacteria</taxon>
        <taxon>Bacillati</taxon>
        <taxon>Actinomycetota</taxon>
        <taxon>Actinomycetes</taxon>
        <taxon>Micromonosporales</taxon>
        <taxon>Micromonosporaceae</taxon>
        <taxon>Micromonospora</taxon>
    </lineage>
</organism>
<comment type="catalytic activity">
    <reaction evidence="10">
        <text>D-glycero-beta-D-manno-heptose 1-phosphate + ATP + H(+) = ADP-D-glycero-beta-D-manno-heptose + diphosphate</text>
        <dbReference type="Rhea" id="RHEA:27465"/>
        <dbReference type="ChEBI" id="CHEBI:15378"/>
        <dbReference type="ChEBI" id="CHEBI:30616"/>
        <dbReference type="ChEBI" id="CHEBI:33019"/>
        <dbReference type="ChEBI" id="CHEBI:59967"/>
        <dbReference type="ChEBI" id="CHEBI:61593"/>
        <dbReference type="EC" id="2.7.7.70"/>
    </reaction>
</comment>
<feature type="domain" description="Carbohydrate kinase PfkB" evidence="12">
    <location>
        <begin position="23"/>
        <end position="123"/>
    </location>
</feature>
<evidence type="ECO:0000313" key="14">
    <source>
        <dbReference type="EMBL" id="RKF27761.1"/>
    </source>
</evidence>
<dbReference type="PROSITE" id="PS00583">
    <property type="entry name" value="PFKB_KINASES_1"/>
    <property type="match status" value="1"/>
</dbReference>
<dbReference type="EC" id="2.7.7.70" evidence="2"/>
<evidence type="ECO:0000256" key="11">
    <source>
        <dbReference type="SAM" id="MobiDB-lite"/>
    </source>
</evidence>
<dbReference type="GO" id="GO:0005524">
    <property type="term" value="F:ATP binding"/>
    <property type="evidence" value="ECO:0007669"/>
    <property type="project" value="UniProtKB-KW"/>
</dbReference>
<dbReference type="InterPro" id="IPR014729">
    <property type="entry name" value="Rossmann-like_a/b/a_fold"/>
</dbReference>
<dbReference type="InterPro" id="IPR002173">
    <property type="entry name" value="Carboh/pur_kinase_PfkB_CS"/>
</dbReference>
<dbReference type="AlphaFoldDB" id="A0A420F4A9"/>
<name>A0A420F4A9_9ACTN</name>
<dbReference type="Pfam" id="PF01467">
    <property type="entry name" value="CTP_transf_like"/>
    <property type="match status" value="1"/>
</dbReference>
<dbReference type="UniPathway" id="UPA00958"/>
<accession>A0A420F4A9</accession>
<evidence type="ECO:0000256" key="5">
    <source>
        <dbReference type="ARBA" id="ARBA00022741"/>
    </source>
</evidence>
<dbReference type="NCBIfam" id="TIGR02199">
    <property type="entry name" value="rfaE_dom_II"/>
    <property type="match status" value="1"/>
</dbReference>
<dbReference type="InterPro" id="IPR011611">
    <property type="entry name" value="PfkB_dom"/>
</dbReference>
<evidence type="ECO:0000256" key="10">
    <source>
        <dbReference type="ARBA" id="ARBA00047428"/>
    </source>
</evidence>
<dbReference type="PANTHER" id="PTHR43793">
    <property type="entry name" value="FAD SYNTHASE"/>
    <property type="match status" value="1"/>
</dbReference>
<evidence type="ECO:0000256" key="9">
    <source>
        <dbReference type="ARBA" id="ARBA00023277"/>
    </source>
</evidence>
<dbReference type="PANTHER" id="PTHR43793:SF2">
    <property type="entry name" value="BIFUNCTIONAL PROTEIN HLDE"/>
    <property type="match status" value="1"/>
</dbReference>
<dbReference type="InterPro" id="IPR011914">
    <property type="entry name" value="RfaE_dom_II"/>
</dbReference>
<dbReference type="InterPro" id="IPR029056">
    <property type="entry name" value="Ribokinase-like"/>
</dbReference>
<evidence type="ECO:0000256" key="2">
    <source>
        <dbReference type="ARBA" id="ARBA00012519"/>
    </source>
</evidence>
<evidence type="ECO:0000256" key="6">
    <source>
        <dbReference type="ARBA" id="ARBA00022777"/>
    </source>
</evidence>
<evidence type="ECO:0000256" key="8">
    <source>
        <dbReference type="ARBA" id="ARBA00023268"/>
    </source>
</evidence>
<feature type="domain" description="Cytidyltransferase-like" evidence="13">
    <location>
        <begin position="504"/>
        <end position="603"/>
    </location>
</feature>
<dbReference type="GO" id="GO:0016779">
    <property type="term" value="F:nucleotidyltransferase activity"/>
    <property type="evidence" value="ECO:0007669"/>
    <property type="project" value="UniProtKB-KW"/>
</dbReference>
<sequence length="649" mass="67839">MAGAAAERRRLAGVVESWQGRPVLVIGDAMLDEWRFAESDRLCREAPAPVLTLRRRISAAGGAANTAVNVAALGGRAVLVAPVGADVAGDELHDCLDRAGVWDRTVNQPARPTPVKRRMLAGNQILLREDSGEPDDPLDPDGVQRLLTALDCATEELRAAAGGERPTLVVCDYGLGALPEPVRAWLVANRERYATVALDAHDLADWRGLAPTVVTPSFAEATRLLARASGAARRTTGPDLHLDHPDGDPADGPSELSVGAAPGDRAPRVHSVQGPGATHRAGDPIDHATANPDGHATPTGLDGHATAGLDGHATAGLDGSATAARLDRTGPTGEAAPDRVALTGDGLSVAATGLTVSAADGEAVDRAKVAESRLAELHVHTGADVVAVTLDTEGAVVGGADGERRRSHSTPVPASHAVGAGDAYLAAMTLALAADAPLSTAAQLAQLTATITVSDTGTCVCRREDLLAALDRPHRDGEHPVLVDAAELAAIVAEHRRAGRAVVFTNGCFDVLHRGHVRYLEQARTLGDLLIVAVNSDESVRRLKGPDRPVNPVEDRAALLGALSYVDHVVVFEEDSPAELIRAVRPDVYVKGGDYPPEMVPEAPLVRRLGGQVRTLGYVPDRSTSRIIDRIRAHGQERESDPSFSSKPS</sequence>
<proteinExistence type="predicted"/>
<dbReference type="GO" id="GO:0016301">
    <property type="term" value="F:kinase activity"/>
    <property type="evidence" value="ECO:0007669"/>
    <property type="project" value="UniProtKB-KW"/>
</dbReference>
<reference evidence="14 15" key="1">
    <citation type="journal article" date="2018" name="Int. J. Syst. Evol. Microbiol.">
        <title>Micromonospora globbae sp. nov., an endophytic actinomycete isolated from roots of Globba winitii C. H. Wright.</title>
        <authorList>
            <person name="Kuncharoen N."/>
            <person name="Pittayakhajonwut P."/>
            <person name="Tanasupawat S."/>
        </authorList>
    </citation>
    <scope>NUCLEOTIDE SEQUENCE [LARGE SCALE GENOMIC DNA]</scope>
    <source>
        <strain evidence="14 15">WPS1-2</strain>
    </source>
</reference>
<dbReference type="Gene3D" id="3.40.50.620">
    <property type="entry name" value="HUPs"/>
    <property type="match status" value="1"/>
</dbReference>
<keyword evidence="5" id="KW-0547">Nucleotide-binding</keyword>
<keyword evidence="6" id="KW-0418">Kinase</keyword>
<feature type="region of interest" description="Disordered" evidence="11">
    <location>
        <begin position="229"/>
        <end position="316"/>
    </location>
</feature>
<dbReference type="RefSeq" id="WP_120327903.1">
    <property type="nucleotide sequence ID" value="NZ_RAQQ01000005.1"/>
</dbReference>
<evidence type="ECO:0000259" key="12">
    <source>
        <dbReference type="Pfam" id="PF00294"/>
    </source>
</evidence>
<dbReference type="GO" id="GO:0009244">
    <property type="term" value="P:lipopolysaccharide core region biosynthetic process"/>
    <property type="evidence" value="ECO:0007669"/>
    <property type="project" value="UniProtKB-UniPathway"/>
</dbReference>
<dbReference type="OrthoDB" id="9802794at2"/>
<evidence type="ECO:0000256" key="7">
    <source>
        <dbReference type="ARBA" id="ARBA00022840"/>
    </source>
</evidence>
<dbReference type="Gene3D" id="3.40.1190.20">
    <property type="match status" value="2"/>
</dbReference>
<dbReference type="NCBIfam" id="TIGR00125">
    <property type="entry name" value="cyt_tran_rel"/>
    <property type="match status" value="1"/>
</dbReference>
<protein>
    <recommendedName>
        <fullName evidence="2">D-glycero-beta-D-manno-heptose 1-phosphate adenylyltransferase</fullName>
        <ecNumber evidence="2">2.7.7.70</ecNumber>
    </recommendedName>
</protein>
<evidence type="ECO:0000256" key="3">
    <source>
        <dbReference type="ARBA" id="ARBA00022679"/>
    </source>
</evidence>
<dbReference type="InterPro" id="IPR004821">
    <property type="entry name" value="Cyt_trans-like"/>
</dbReference>
<keyword evidence="3 14" id="KW-0808">Transferase</keyword>